<protein>
    <submittedName>
        <fullName evidence="3">DUF2157 domain-containing protein</fullName>
    </submittedName>
</protein>
<keyword evidence="1" id="KW-0812">Transmembrane</keyword>
<dbReference type="Pfam" id="PF09925">
    <property type="entry name" value="DUF2157"/>
    <property type="match status" value="1"/>
</dbReference>
<dbReference type="Proteomes" id="UP001212042">
    <property type="component" value="Unassembled WGS sequence"/>
</dbReference>
<dbReference type="EMBL" id="JAQJZJ010000006">
    <property type="protein sequence ID" value="MDA7087612.1"/>
    <property type="molecule type" value="Genomic_DNA"/>
</dbReference>
<gene>
    <name evidence="3" type="ORF">PH586_14575</name>
</gene>
<keyword evidence="1" id="KW-0472">Membrane</keyword>
<evidence type="ECO:0000313" key="4">
    <source>
        <dbReference type="Proteomes" id="UP001212042"/>
    </source>
</evidence>
<reference evidence="3 4" key="1">
    <citation type="submission" date="2023-01" db="EMBL/GenBank/DDBJ databases">
        <title>Pseudomonas SA3-5T sp. nov., isolated from tidal flat sediment.</title>
        <authorList>
            <person name="Kim H.S."/>
            <person name="Kim J.-S."/>
            <person name="Suh M.K."/>
            <person name="Eom M.K."/>
            <person name="Lee J.-S."/>
        </authorList>
    </citation>
    <scope>NUCLEOTIDE SEQUENCE [LARGE SCALE GENOMIC DNA]</scope>
    <source>
        <strain evidence="3 4">SA3-5</strain>
    </source>
</reference>
<feature type="transmembrane region" description="Helical" evidence="1">
    <location>
        <begin position="241"/>
        <end position="262"/>
    </location>
</feature>
<feature type="transmembrane region" description="Helical" evidence="1">
    <location>
        <begin position="274"/>
        <end position="292"/>
    </location>
</feature>
<dbReference type="InterPro" id="IPR018677">
    <property type="entry name" value="DUF2157"/>
</dbReference>
<name>A0ABT4XHG3_9PSED</name>
<evidence type="ECO:0000256" key="1">
    <source>
        <dbReference type="SAM" id="Phobius"/>
    </source>
</evidence>
<feature type="transmembrane region" description="Helical" evidence="1">
    <location>
        <begin position="128"/>
        <end position="146"/>
    </location>
</feature>
<feature type="transmembrane region" description="Helical" evidence="1">
    <location>
        <begin position="101"/>
        <end position="121"/>
    </location>
</feature>
<feature type="transmembrane region" description="Helical" evidence="1">
    <location>
        <begin position="74"/>
        <end position="95"/>
    </location>
</feature>
<accession>A0ABT4XHG3</accession>
<comment type="caution">
    <text evidence="3">The sequence shown here is derived from an EMBL/GenBank/DDBJ whole genome shotgun (WGS) entry which is preliminary data.</text>
</comment>
<evidence type="ECO:0000313" key="3">
    <source>
        <dbReference type="EMBL" id="MDA7087612.1"/>
    </source>
</evidence>
<feature type="domain" description="DUF2157" evidence="2">
    <location>
        <begin position="63"/>
        <end position="181"/>
    </location>
</feature>
<keyword evidence="1" id="KW-1133">Transmembrane helix</keyword>
<evidence type="ECO:0000259" key="2">
    <source>
        <dbReference type="Pfam" id="PF09925"/>
    </source>
</evidence>
<organism evidence="3 4">
    <name type="scientific">Pseudomonas aestuarii</name>
    <dbReference type="NCBI Taxonomy" id="3018340"/>
    <lineage>
        <taxon>Bacteria</taxon>
        <taxon>Pseudomonadati</taxon>
        <taxon>Pseudomonadota</taxon>
        <taxon>Gammaproteobacteria</taxon>
        <taxon>Pseudomonadales</taxon>
        <taxon>Pseudomonadaceae</taxon>
        <taxon>Pseudomonas</taxon>
    </lineage>
</organism>
<feature type="transmembrane region" description="Helical" evidence="1">
    <location>
        <begin position="180"/>
        <end position="206"/>
    </location>
</feature>
<sequence>MPNPTREQAQQRAERIHAFEQELAQLQSERVVSLTPQQQVAISLYHRRLLGHFATTLDIDADQRSRQLSLGMRLASLFGSLALATAVFLLFHQFWGLFNEAAQVAILLGSALGSLLLTFWIQARDRSGYYAQLAALLCFVCFVLNLSMLGQIFNIIPSDQALLPWGALALLLAYQCRQRLLLAIGILCLGLLVAIRCNAWGGFYWLSVGQRPENFLPVALLLLAIPQLFEQSRYSGFASLYRGMALLFLFVPLLLLSYWGAGSYLPWSSAAVESVYQLFSFPLAGLVIWQGIRRGWTELVNIGLLFAVIFLYAKLFDWWWQLLPKYLFFLLLGLLSLLLLALLQRWRRSAQDGAQ</sequence>
<feature type="transmembrane region" description="Helical" evidence="1">
    <location>
        <begin position="326"/>
        <end position="343"/>
    </location>
</feature>
<keyword evidence="4" id="KW-1185">Reference proteome</keyword>
<feature type="transmembrane region" description="Helical" evidence="1">
    <location>
        <begin position="299"/>
        <end position="320"/>
    </location>
</feature>
<proteinExistence type="predicted"/>
<dbReference type="RefSeq" id="WP_271348485.1">
    <property type="nucleotide sequence ID" value="NZ_JAQJZJ010000006.1"/>
</dbReference>